<protein>
    <submittedName>
        <fullName evidence="3">Uncharacterized protein</fullName>
    </submittedName>
</protein>
<sequence>MISKIANDILDKLILQLQNVENKNKIINNIILPLFEDLIKQTQFYTSIFMGLYALVLLLLIVVLIFVIKK</sequence>
<organism evidence="3">
    <name type="scientific">Faunusvirus sp</name>
    <dbReference type="NCBI Taxonomy" id="2487766"/>
    <lineage>
        <taxon>Viruses</taxon>
        <taxon>Varidnaviria</taxon>
        <taxon>Bamfordvirae</taxon>
        <taxon>Nucleocytoviricota</taxon>
        <taxon>Megaviricetes</taxon>
        <taxon>Imitervirales</taxon>
        <taxon>Mimiviridae</taxon>
    </lineage>
</organism>
<evidence type="ECO:0000256" key="1">
    <source>
        <dbReference type="SAM" id="Coils"/>
    </source>
</evidence>
<proteinExistence type="predicted"/>
<feature type="coiled-coil region" evidence="1">
    <location>
        <begin position="3"/>
        <end position="30"/>
    </location>
</feature>
<keyword evidence="2" id="KW-0812">Transmembrane</keyword>
<evidence type="ECO:0000313" key="3">
    <source>
        <dbReference type="EMBL" id="AYV79792.1"/>
    </source>
</evidence>
<keyword evidence="1" id="KW-0175">Coiled coil</keyword>
<gene>
    <name evidence="3" type="ORF">Faunusvirus52_9</name>
</gene>
<name>A0A3G4ZY03_9VIRU</name>
<accession>A0A3G4ZY03</accession>
<dbReference type="EMBL" id="MK072183">
    <property type="protein sequence ID" value="AYV79792.1"/>
    <property type="molecule type" value="Genomic_DNA"/>
</dbReference>
<keyword evidence="2" id="KW-1133">Transmembrane helix</keyword>
<evidence type="ECO:0000256" key="2">
    <source>
        <dbReference type="SAM" id="Phobius"/>
    </source>
</evidence>
<reference evidence="3" key="1">
    <citation type="submission" date="2018-10" db="EMBL/GenBank/DDBJ databases">
        <title>Hidden diversity of soil giant viruses.</title>
        <authorList>
            <person name="Schulz F."/>
            <person name="Alteio L."/>
            <person name="Goudeau D."/>
            <person name="Ryan E.M."/>
            <person name="Malmstrom R.R."/>
            <person name="Blanchard J."/>
            <person name="Woyke T."/>
        </authorList>
    </citation>
    <scope>NUCLEOTIDE SEQUENCE</scope>
    <source>
        <strain evidence="3">FNV1</strain>
    </source>
</reference>
<feature type="transmembrane region" description="Helical" evidence="2">
    <location>
        <begin position="44"/>
        <end position="68"/>
    </location>
</feature>
<keyword evidence="2" id="KW-0472">Membrane</keyword>